<dbReference type="PATRIC" id="fig|698948.3.peg.1687"/>
<dbReference type="RefSeq" id="WP_015311855.1">
    <property type="nucleotide sequence ID" value="NC_019970.1"/>
</dbReference>
<accession>L0IKH7</accession>
<dbReference type="SUPFAM" id="SSF75304">
    <property type="entry name" value="Amidase signature (AS) enzymes"/>
    <property type="match status" value="1"/>
</dbReference>
<sequence length="368" mass="40405">MSTINNMLKVKEMARLAKAINKARDNQGYSVKYINYKAIEYAEKSLEKYDKLYFFGVKNTSQISKKYITKLTNSENYIWLTVDDMADGGRAIDVDRVNPLTGRIMTGSTSAGCINVLTGINDFTIGTDGGGSVLAPAMSCNLPAIMAKGLGLKGKEIKKSTDNIKFVPGIGIIANELTTCIDVIRELVSKEEYEFKNIKVGIPKKGDINLPILGDVNENLNDVKKILSDEKISIIEEDLSNVADRSISIKKVIKAFNDVDIIITKEGPIDLFGEGDSVLGNLGKVGSYIQNKSGKYLLKIANMIDSTAITIPTENLGVGILIIAKNGLKYGMAAIKLAEIISKKIKVPSLYKEYFDDLKYDDILFEVE</sequence>
<evidence type="ECO:0008006" key="3">
    <source>
        <dbReference type="Google" id="ProtNLM"/>
    </source>
</evidence>
<dbReference type="EMBL" id="CP003066">
    <property type="protein sequence ID" value="AGB19328.1"/>
    <property type="molecule type" value="Genomic_DNA"/>
</dbReference>
<dbReference type="HOGENOM" id="CLU_805940_0_0_9"/>
<dbReference type="KEGG" id="tto:Thethe_01695"/>
<dbReference type="Proteomes" id="UP000010845">
    <property type="component" value="Chromosome"/>
</dbReference>
<evidence type="ECO:0000313" key="2">
    <source>
        <dbReference type="Proteomes" id="UP000010845"/>
    </source>
</evidence>
<protein>
    <recommendedName>
        <fullName evidence="3">Amidase, Asp-tRNAAsn/Glu-tRNAGln amidotransferase A subunit</fullName>
    </recommendedName>
</protein>
<dbReference type="InterPro" id="IPR036928">
    <property type="entry name" value="AS_sf"/>
</dbReference>
<dbReference type="Gene3D" id="3.90.1300.10">
    <property type="entry name" value="Amidase signature (AS) domain"/>
    <property type="match status" value="1"/>
</dbReference>
<evidence type="ECO:0000313" key="1">
    <source>
        <dbReference type="EMBL" id="AGB19328.1"/>
    </source>
</evidence>
<gene>
    <name evidence="1" type="ORF">Thethe_01695</name>
</gene>
<name>L0IKH7_THETR</name>
<organism evidence="1 2">
    <name type="scientific">Thermoanaerobacterium thermosaccharolyticum M0795</name>
    <dbReference type="NCBI Taxonomy" id="698948"/>
    <lineage>
        <taxon>Bacteria</taxon>
        <taxon>Bacillati</taxon>
        <taxon>Bacillota</taxon>
        <taxon>Clostridia</taxon>
        <taxon>Thermoanaerobacterales</taxon>
        <taxon>Thermoanaerobacteraceae</taxon>
        <taxon>Thermoanaerobacterium</taxon>
    </lineage>
</organism>
<reference evidence="1 2" key="1">
    <citation type="submission" date="2012-03" db="EMBL/GenBank/DDBJ databases">
        <title>Complete sequence of chromosome of Thermoanaerobacterium thermosaccharolyticum M0795.</title>
        <authorList>
            <consortium name="US DOE Joint Genome Institute"/>
            <person name="Lucas S."/>
            <person name="Han J."/>
            <person name="Lapidus A."/>
            <person name="Cheng J.-F."/>
            <person name="Goodwin L."/>
            <person name="Pitluck S."/>
            <person name="Peters L."/>
            <person name="Teshima H."/>
            <person name="Detter J.C."/>
            <person name="Han C."/>
            <person name="Tapia R."/>
            <person name="Land M."/>
            <person name="Hauser L."/>
            <person name="Kyrpides N."/>
            <person name="Ivanova N."/>
            <person name="Pagani I."/>
            <person name="Feinberg L."/>
            <person name="Folden J."/>
            <person name="Hogsett D."/>
            <person name="Shaw J."/>
            <person name="Woyke T."/>
        </authorList>
    </citation>
    <scope>NUCLEOTIDE SEQUENCE [LARGE SCALE GENOMIC DNA]</scope>
    <source>
        <strain evidence="1 2">M0795</strain>
    </source>
</reference>
<proteinExistence type="predicted"/>
<dbReference type="AlphaFoldDB" id="L0IKH7"/>